<evidence type="ECO:0000313" key="2">
    <source>
        <dbReference type="Proteomes" id="UP000062973"/>
    </source>
</evidence>
<proteinExistence type="predicted"/>
<dbReference type="Pfam" id="PF13565">
    <property type="entry name" value="HTH_32"/>
    <property type="match status" value="1"/>
</dbReference>
<dbReference type="RefSeq" id="WP_017986179.1">
    <property type="nucleotide sequence ID" value="NZ_AQUL01000001.1"/>
</dbReference>
<accession>A0A076MMU2</accession>
<protein>
    <submittedName>
        <fullName evidence="1">Transposase</fullName>
    </submittedName>
</protein>
<reference evidence="1 2" key="1">
    <citation type="submission" date="2014-07" db="EMBL/GenBank/DDBJ databases">
        <title>Whole Genome Sequence of the Amycolatopsis methanolica 239.</title>
        <authorList>
            <person name="Tang B."/>
        </authorList>
    </citation>
    <scope>NUCLEOTIDE SEQUENCE [LARGE SCALE GENOMIC DNA]</scope>
    <source>
        <strain evidence="1 2">239</strain>
    </source>
</reference>
<dbReference type="InterPro" id="IPR009057">
    <property type="entry name" value="Homeodomain-like_sf"/>
</dbReference>
<dbReference type="eggNOG" id="COG3415">
    <property type="taxonomic scope" value="Bacteria"/>
</dbReference>
<dbReference type="STRING" id="1068978.AMETH_0224"/>
<dbReference type="SUPFAM" id="SSF46689">
    <property type="entry name" value="Homeodomain-like"/>
    <property type="match status" value="1"/>
</dbReference>
<organism evidence="1 2">
    <name type="scientific">Amycolatopsis methanolica 239</name>
    <dbReference type="NCBI Taxonomy" id="1068978"/>
    <lineage>
        <taxon>Bacteria</taxon>
        <taxon>Bacillati</taxon>
        <taxon>Actinomycetota</taxon>
        <taxon>Actinomycetes</taxon>
        <taxon>Pseudonocardiales</taxon>
        <taxon>Pseudonocardiaceae</taxon>
        <taxon>Amycolatopsis</taxon>
        <taxon>Amycolatopsis methanolica group</taxon>
    </lineage>
</organism>
<evidence type="ECO:0000313" key="1">
    <source>
        <dbReference type="EMBL" id="AIJ20316.1"/>
    </source>
</evidence>
<sequence length="226" mass="25053">MTTDARRLSAPELERQRRRAVAAVTAGLSQGRVPTMFGVSRKTAGVWVRAYQATGEQAFPPQRRGRRMGECLALSGEQQDRIVAVVAAGLPDAAGLPHLLWTRRAVTELVEREFGIRISPATADRYLTRWGLTGPREYVGDGLVVRWTAPRGLHALVAVTNRGLVFFRAGRLPFDVAQLVDFRNRLRMQLAREVTAVVTEWPAAQQQLLERWCSADRNVIAGLSLG</sequence>
<dbReference type="PATRIC" id="fig|1068978.7.peg.239"/>
<dbReference type="EMBL" id="CP009110">
    <property type="protein sequence ID" value="AIJ20316.1"/>
    <property type="molecule type" value="Genomic_DNA"/>
</dbReference>
<dbReference type="AlphaFoldDB" id="A0A076MMU2"/>
<dbReference type="Proteomes" id="UP000062973">
    <property type="component" value="Chromosome"/>
</dbReference>
<dbReference type="KEGG" id="amq:AMETH_0224"/>
<dbReference type="OrthoDB" id="341531at2"/>
<gene>
    <name evidence="1" type="ORF">AMETH_0224</name>
</gene>
<dbReference type="HOGENOM" id="CLU_1222681_0_0_11"/>
<name>A0A076MMU2_AMYME</name>
<keyword evidence="2" id="KW-1185">Reference proteome</keyword>